<dbReference type="GO" id="GO:0006629">
    <property type="term" value="P:lipid metabolic process"/>
    <property type="evidence" value="ECO:0007669"/>
    <property type="project" value="UniProtKB-ARBA"/>
</dbReference>
<dbReference type="Proteomes" id="UP000697998">
    <property type="component" value="Unassembled WGS sequence"/>
</dbReference>
<dbReference type="Gene3D" id="1.10.150.900">
    <property type="match status" value="1"/>
</dbReference>
<dbReference type="FunFam" id="3.40.630.10:FF:000027">
    <property type="entry name" value="N-fatty-acyl-amino acid synthase/hydrolase PM20D1"/>
    <property type="match status" value="1"/>
</dbReference>
<comment type="similarity">
    <text evidence="1">Belongs to the peptidase M20A family.</text>
</comment>
<dbReference type="PIRSF" id="PIRSF036696">
    <property type="entry name" value="ACY-1"/>
    <property type="match status" value="1"/>
</dbReference>
<dbReference type="EMBL" id="JADJMH010000012">
    <property type="protein sequence ID" value="MBK7675563.1"/>
    <property type="molecule type" value="Genomic_DNA"/>
</dbReference>
<dbReference type="PROSITE" id="PS00758">
    <property type="entry name" value="ARGE_DAPE_CPG2_1"/>
    <property type="match status" value="1"/>
</dbReference>
<reference evidence="7 8" key="1">
    <citation type="submission" date="2020-10" db="EMBL/GenBank/DDBJ databases">
        <title>Connecting structure to function with the recovery of over 1000 high-quality activated sludge metagenome-assembled genomes encoding full-length rRNA genes using long-read sequencing.</title>
        <authorList>
            <person name="Singleton C.M."/>
            <person name="Petriglieri F."/>
            <person name="Kristensen J.M."/>
            <person name="Kirkegaard R.H."/>
            <person name="Michaelsen T.Y."/>
            <person name="Andersen M.H."/>
            <person name="Karst S.M."/>
            <person name="Dueholm M.S."/>
            <person name="Nielsen P.H."/>
            <person name="Albertsen M."/>
        </authorList>
    </citation>
    <scope>NUCLEOTIDE SEQUENCE [LARGE SCALE GENOMIC DNA]</scope>
    <source>
        <strain evidence="7">EsbW_18-Q3-R4-48_BATAC.285</strain>
    </source>
</reference>
<evidence type="ECO:0000256" key="1">
    <source>
        <dbReference type="ARBA" id="ARBA00006247"/>
    </source>
</evidence>
<dbReference type="InterPro" id="IPR001261">
    <property type="entry name" value="ArgE/DapE_CS"/>
</dbReference>
<dbReference type="InterPro" id="IPR047177">
    <property type="entry name" value="Pept_M20A"/>
</dbReference>
<dbReference type="GO" id="GO:0006520">
    <property type="term" value="P:amino acid metabolic process"/>
    <property type="evidence" value="ECO:0007669"/>
    <property type="project" value="UniProtKB-ARBA"/>
</dbReference>
<name>A0A935UHK1_9PROT</name>
<dbReference type="AlphaFoldDB" id="A0A935UHK1"/>
<dbReference type="GO" id="GO:0005576">
    <property type="term" value="C:extracellular region"/>
    <property type="evidence" value="ECO:0007669"/>
    <property type="project" value="UniProtKB-ARBA"/>
</dbReference>
<dbReference type="GO" id="GO:0016810">
    <property type="term" value="F:hydrolase activity, acting on carbon-nitrogen (but not peptide) bonds"/>
    <property type="evidence" value="ECO:0007669"/>
    <property type="project" value="UniProtKB-ARBA"/>
</dbReference>
<evidence type="ECO:0000259" key="6">
    <source>
        <dbReference type="Pfam" id="PF07687"/>
    </source>
</evidence>
<dbReference type="GO" id="GO:0006508">
    <property type="term" value="P:proteolysis"/>
    <property type="evidence" value="ECO:0007669"/>
    <property type="project" value="UniProtKB-KW"/>
</dbReference>
<keyword evidence="5" id="KW-0862">Zinc</keyword>
<dbReference type="FunFam" id="1.10.150.900:FF:000003">
    <property type="entry name" value="N-fatty-acyl-amino acid synthase/hydrolase PM20D1"/>
    <property type="match status" value="1"/>
</dbReference>
<dbReference type="CDD" id="cd05674">
    <property type="entry name" value="M20_yscS"/>
    <property type="match status" value="1"/>
</dbReference>
<dbReference type="InterPro" id="IPR002933">
    <property type="entry name" value="Peptidase_M20"/>
</dbReference>
<dbReference type="GO" id="GO:0008233">
    <property type="term" value="F:peptidase activity"/>
    <property type="evidence" value="ECO:0007669"/>
    <property type="project" value="UniProtKB-KW"/>
</dbReference>
<dbReference type="GO" id="GO:0046872">
    <property type="term" value="F:metal ion binding"/>
    <property type="evidence" value="ECO:0007669"/>
    <property type="project" value="UniProtKB-KW"/>
</dbReference>
<evidence type="ECO:0000256" key="2">
    <source>
        <dbReference type="ARBA" id="ARBA00022670"/>
    </source>
</evidence>
<evidence type="ECO:0000313" key="7">
    <source>
        <dbReference type="EMBL" id="MBK7675563.1"/>
    </source>
</evidence>
<evidence type="ECO:0000313" key="8">
    <source>
        <dbReference type="Proteomes" id="UP000697998"/>
    </source>
</evidence>
<gene>
    <name evidence="7" type="ORF">IPJ27_12865</name>
</gene>
<comment type="caution">
    <text evidence="7">The sequence shown here is derived from an EMBL/GenBank/DDBJ whole genome shotgun (WGS) entry which is preliminary data.</text>
</comment>
<dbReference type="InterPro" id="IPR036264">
    <property type="entry name" value="Bact_exopeptidase_dim_dom"/>
</dbReference>
<accession>A0A935UHK1</accession>
<proteinExistence type="inferred from homology"/>
<feature type="domain" description="Peptidase M20 dimerisation" evidence="6">
    <location>
        <begin position="237"/>
        <end position="385"/>
    </location>
</feature>
<organism evidence="7 8">
    <name type="scientific">Candidatus Accumulibacter proximus</name>
    <dbReference type="NCBI Taxonomy" id="2954385"/>
    <lineage>
        <taxon>Bacteria</taxon>
        <taxon>Pseudomonadati</taxon>
        <taxon>Pseudomonadota</taxon>
        <taxon>Betaproteobacteria</taxon>
        <taxon>Candidatus Accumulibacter</taxon>
    </lineage>
</organism>
<evidence type="ECO:0000256" key="5">
    <source>
        <dbReference type="ARBA" id="ARBA00022833"/>
    </source>
</evidence>
<dbReference type="Gene3D" id="3.40.630.10">
    <property type="entry name" value="Zn peptidases"/>
    <property type="match status" value="1"/>
</dbReference>
<protein>
    <submittedName>
        <fullName evidence="7">M20 family peptidase</fullName>
    </submittedName>
</protein>
<dbReference type="SUPFAM" id="SSF53187">
    <property type="entry name" value="Zn-dependent exopeptidases"/>
    <property type="match status" value="1"/>
</dbReference>
<keyword evidence="3" id="KW-0479">Metal-binding</keyword>
<dbReference type="PANTHER" id="PTHR45962">
    <property type="entry name" value="N-FATTY-ACYL-AMINO ACID SYNTHASE/HYDROLASE PM20D1"/>
    <property type="match status" value="1"/>
</dbReference>
<evidence type="ECO:0000256" key="4">
    <source>
        <dbReference type="ARBA" id="ARBA00022801"/>
    </source>
</evidence>
<dbReference type="InterPro" id="IPR011650">
    <property type="entry name" value="Peptidase_M20_dimer"/>
</dbReference>
<dbReference type="NCBIfam" id="NF006113">
    <property type="entry name" value="PRK08262.1-4"/>
    <property type="match status" value="1"/>
</dbReference>
<keyword evidence="2" id="KW-0645">Protease</keyword>
<dbReference type="Pfam" id="PF07687">
    <property type="entry name" value="M20_dimer"/>
    <property type="match status" value="1"/>
</dbReference>
<evidence type="ECO:0000256" key="3">
    <source>
        <dbReference type="ARBA" id="ARBA00022723"/>
    </source>
</evidence>
<keyword evidence="4" id="KW-0378">Hydrolase</keyword>
<dbReference type="Gene3D" id="3.30.70.360">
    <property type="match status" value="1"/>
</dbReference>
<dbReference type="Pfam" id="PF01546">
    <property type="entry name" value="Peptidase_M20"/>
    <property type="match status" value="1"/>
</dbReference>
<dbReference type="SUPFAM" id="SSF55031">
    <property type="entry name" value="Bacterial exopeptidase dimerisation domain"/>
    <property type="match status" value="1"/>
</dbReference>
<dbReference type="PANTHER" id="PTHR45962:SF1">
    <property type="entry name" value="N-FATTY-ACYL-AMINO ACID SYNTHASE_HYDROLASE PM20D1"/>
    <property type="match status" value="1"/>
</dbReference>
<sequence>MIRKILYSVLGLVLLIAFAVGVNTLRKGSRQIAVAPLAAIEVDEAAATRLSEAVRLNTTSSREDANLNAEQFRALHKLLETRFPKIRASLKRETVDELSLLYTWEGADPNARPILLMAHQDVVPVAPGTEGDWQVPPFSGEIKDGFVWGRGAWDDKGNLMAQMEAVEMLLAGGYKPPRTIYLAFGADEEVGGARGAAKIAGVLKERKVQLDFVIDEGLLVLDGVLPGLKQPVALVGVAEKGYMSVLLTISSTPGHSSMPPRNGSSAIAMMSAALTRLEDEQLPGGIRGVAGEMFDTLTPEMGGFSRVALSNLWLFGPVVKKQLEGAGSTNAMLRTTTALTMVNAGNKENVLPGRAEATVNFRILPGDTREQVLEHMRSKVRTAVPVDQVQLFVLPGAVDASKVAPTDSVQYQVLNKTIREVFPDALVAPGLMVAGTDSIHYGAISDHIFKFSPIRANAEDLKRFHGTNERLSIAGYADAIRFYHRLISEMAAAPLPAN</sequence>
<dbReference type="GO" id="GO:0043604">
    <property type="term" value="P:amide biosynthetic process"/>
    <property type="evidence" value="ECO:0007669"/>
    <property type="project" value="UniProtKB-ARBA"/>
</dbReference>